<feature type="region of interest" description="Disordered" evidence="1">
    <location>
        <begin position="27"/>
        <end position="99"/>
    </location>
</feature>
<dbReference type="AlphaFoldDB" id="A0AAW0N4M7"/>
<keyword evidence="3" id="KW-1185">Reference proteome</keyword>
<accession>A0AAW0N4M7</accession>
<gene>
    <name evidence="2" type="ORF">WMY93_024612</name>
</gene>
<evidence type="ECO:0000313" key="2">
    <source>
        <dbReference type="EMBL" id="KAK7889052.1"/>
    </source>
</evidence>
<evidence type="ECO:0000313" key="3">
    <source>
        <dbReference type="Proteomes" id="UP001460270"/>
    </source>
</evidence>
<protein>
    <submittedName>
        <fullName evidence="2">Uncharacterized protein</fullName>
    </submittedName>
</protein>
<comment type="caution">
    <text evidence="2">The sequence shown here is derived from an EMBL/GenBank/DDBJ whole genome shotgun (WGS) entry which is preliminary data.</text>
</comment>
<organism evidence="2 3">
    <name type="scientific">Mugilogobius chulae</name>
    <name type="common">yellowstripe goby</name>
    <dbReference type="NCBI Taxonomy" id="88201"/>
    <lineage>
        <taxon>Eukaryota</taxon>
        <taxon>Metazoa</taxon>
        <taxon>Chordata</taxon>
        <taxon>Craniata</taxon>
        <taxon>Vertebrata</taxon>
        <taxon>Euteleostomi</taxon>
        <taxon>Actinopterygii</taxon>
        <taxon>Neopterygii</taxon>
        <taxon>Teleostei</taxon>
        <taxon>Neoteleostei</taxon>
        <taxon>Acanthomorphata</taxon>
        <taxon>Gobiaria</taxon>
        <taxon>Gobiiformes</taxon>
        <taxon>Gobioidei</taxon>
        <taxon>Gobiidae</taxon>
        <taxon>Gobionellinae</taxon>
        <taxon>Mugilogobius</taxon>
    </lineage>
</organism>
<feature type="compositionally biased region" description="Low complexity" evidence="1">
    <location>
        <begin position="71"/>
        <end position="99"/>
    </location>
</feature>
<evidence type="ECO:0000256" key="1">
    <source>
        <dbReference type="SAM" id="MobiDB-lite"/>
    </source>
</evidence>
<feature type="compositionally biased region" description="Polar residues" evidence="1">
    <location>
        <begin position="58"/>
        <end position="70"/>
    </location>
</feature>
<sequence>MCPLRVSHTFRERESIELWYFSHLLSKRPSDRLQANGDPDPASLTATKKSAPKSPAAGQSTPPSSAKVLSQQQQHPGPQPVPASYATASTPSQPTSTCR</sequence>
<dbReference type="Proteomes" id="UP001460270">
    <property type="component" value="Unassembled WGS sequence"/>
</dbReference>
<dbReference type="EMBL" id="JBBPFD010000018">
    <property type="protein sequence ID" value="KAK7889052.1"/>
    <property type="molecule type" value="Genomic_DNA"/>
</dbReference>
<name>A0AAW0N4M7_9GOBI</name>
<proteinExistence type="predicted"/>
<feature type="compositionally biased region" description="Low complexity" evidence="1">
    <location>
        <begin position="45"/>
        <end position="57"/>
    </location>
</feature>
<reference evidence="3" key="1">
    <citation type="submission" date="2024-04" db="EMBL/GenBank/DDBJ databases">
        <title>Salinicola lusitanus LLJ914,a marine bacterium isolated from the Okinawa Trough.</title>
        <authorList>
            <person name="Li J."/>
        </authorList>
    </citation>
    <scope>NUCLEOTIDE SEQUENCE [LARGE SCALE GENOMIC DNA]</scope>
</reference>